<feature type="region of interest" description="Disordered" evidence="1">
    <location>
        <begin position="436"/>
        <end position="464"/>
    </location>
</feature>
<feature type="compositionally biased region" description="Low complexity" evidence="1">
    <location>
        <begin position="436"/>
        <end position="455"/>
    </location>
</feature>
<dbReference type="InterPro" id="IPR056362">
    <property type="entry name" value="AtuA-like_ferredoxin_dom"/>
</dbReference>
<sequence length="616" mass="67539">MRLQAQLGDVDFITGDYLAEVNIAENAEAYAAGKHPGYELSAWDGLEQTVDLLAEKRIKVIINGGAQNPKGLAEKTQQLINEKGLSLKVAYVEGDNLLPIIYDIKKNGLPHLDSDNSQVNIAKDTLALLESESKPIVSANAYLGAREIVKGLELGADIIIAGRVADASPVIGAAWYWHSWSDTDYDRLAGALIAGHLIECSAYVTGSNFAGFYEYPLDSLYDLVFGIAEVDNYGSCVITKHENTKGMVTEDTVKCQFLYELQGNIYLNSDVKGILDDVKVEEAGKDRVRVWGIRGAPPPPTTKLAIFYRAGYQSEILVNATGYATAKKWDMYERMMRFGLKRRGILDKFDVLDFQRVGVPQPNPRSQLNSTTYLRIFAEASDPAINIGLAQTMSEFAMQHFSGFHSSMDQRTAIPKPYLSYYPALYPQSSLHPSITLLSPSPSPSPSSLSTTLKTTPPPTFSPLTPRLSYNTHLPIPLTTRTRPTPLGTLTLARSGDKGSNMNIGFFIPTSLPSALPPSLQPAAYAWLRTFLSISKLKELMGDDWDDGFWVERVEFPGIMAVHFVVYGMLGGGVSGSKRLDGLGKGVADWLRDVVVEVPADFLDALGSKAEQRGYM</sequence>
<dbReference type="Pfam" id="PF07287">
    <property type="entry name" value="AtuA"/>
    <property type="match status" value="1"/>
</dbReference>
<evidence type="ECO:0000313" key="5">
    <source>
        <dbReference type="Proteomes" id="UP000250266"/>
    </source>
</evidence>
<feature type="domain" description="AtuA-like ferredoxin-fold" evidence="3">
    <location>
        <begin position="486"/>
        <end position="596"/>
    </location>
</feature>
<name>A0A8E2EL05_9PEZI</name>
<evidence type="ECO:0000313" key="4">
    <source>
        <dbReference type="EMBL" id="OCK85884.1"/>
    </source>
</evidence>
<dbReference type="Proteomes" id="UP000250266">
    <property type="component" value="Unassembled WGS sequence"/>
</dbReference>
<dbReference type="AlphaFoldDB" id="A0A8E2EL05"/>
<dbReference type="EMBL" id="KV744812">
    <property type="protein sequence ID" value="OCK85884.1"/>
    <property type="molecule type" value="Genomic_DNA"/>
</dbReference>
<gene>
    <name evidence="4" type="ORF">K432DRAFT_317520</name>
</gene>
<protein>
    <submittedName>
        <fullName evidence="4">DUF1446-domain-containing protein</fullName>
    </submittedName>
</protein>
<proteinExistence type="predicted"/>
<dbReference type="InterPro" id="IPR010839">
    <property type="entry name" value="AtuA_N"/>
</dbReference>
<keyword evidence="5" id="KW-1185">Reference proteome</keyword>
<evidence type="ECO:0000259" key="3">
    <source>
        <dbReference type="Pfam" id="PF23544"/>
    </source>
</evidence>
<dbReference type="PANTHER" id="PTHR47585:SF1">
    <property type="entry name" value="DUF1446 DOMAIN-CONTAINING PROTEIN"/>
    <property type="match status" value="1"/>
</dbReference>
<reference evidence="4 5" key="1">
    <citation type="journal article" date="2016" name="Nat. Commun.">
        <title>Ectomycorrhizal ecology is imprinted in the genome of the dominant symbiotic fungus Cenococcum geophilum.</title>
        <authorList>
            <consortium name="DOE Joint Genome Institute"/>
            <person name="Peter M."/>
            <person name="Kohler A."/>
            <person name="Ohm R.A."/>
            <person name="Kuo A."/>
            <person name="Krutzmann J."/>
            <person name="Morin E."/>
            <person name="Arend M."/>
            <person name="Barry K.W."/>
            <person name="Binder M."/>
            <person name="Choi C."/>
            <person name="Clum A."/>
            <person name="Copeland A."/>
            <person name="Grisel N."/>
            <person name="Haridas S."/>
            <person name="Kipfer T."/>
            <person name="LaButti K."/>
            <person name="Lindquist E."/>
            <person name="Lipzen A."/>
            <person name="Maire R."/>
            <person name="Meier B."/>
            <person name="Mihaltcheva S."/>
            <person name="Molinier V."/>
            <person name="Murat C."/>
            <person name="Poggeler S."/>
            <person name="Quandt C.A."/>
            <person name="Sperisen C."/>
            <person name="Tritt A."/>
            <person name="Tisserant E."/>
            <person name="Crous P.W."/>
            <person name="Henrissat B."/>
            <person name="Nehls U."/>
            <person name="Egli S."/>
            <person name="Spatafora J.W."/>
            <person name="Grigoriev I.V."/>
            <person name="Martin F.M."/>
        </authorList>
    </citation>
    <scope>NUCLEOTIDE SEQUENCE [LARGE SCALE GENOMIC DNA]</scope>
    <source>
        <strain evidence="4 5">CBS 459.81</strain>
    </source>
</reference>
<evidence type="ECO:0000259" key="2">
    <source>
        <dbReference type="Pfam" id="PF07287"/>
    </source>
</evidence>
<organism evidence="4 5">
    <name type="scientific">Lepidopterella palustris CBS 459.81</name>
    <dbReference type="NCBI Taxonomy" id="1314670"/>
    <lineage>
        <taxon>Eukaryota</taxon>
        <taxon>Fungi</taxon>
        <taxon>Dikarya</taxon>
        <taxon>Ascomycota</taxon>
        <taxon>Pezizomycotina</taxon>
        <taxon>Dothideomycetes</taxon>
        <taxon>Pleosporomycetidae</taxon>
        <taxon>Mytilinidiales</taxon>
        <taxon>Argynnaceae</taxon>
        <taxon>Lepidopterella</taxon>
    </lineage>
</organism>
<dbReference type="Pfam" id="PF23544">
    <property type="entry name" value="AtuA_ferredoxin"/>
    <property type="match status" value="1"/>
</dbReference>
<evidence type="ECO:0000256" key="1">
    <source>
        <dbReference type="SAM" id="MobiDB-lite"/>
    </source>
</evidence>
<dbReference type="PANTHER" id="PTHR47585">
    <property type="match status" value="1"/>
</dbReference>
<dbReference type="OrthoDB" id="10265871at2759"/>
<accession>A0A8E2EL05</accession>
<feature type="domain" description="Acyclic terpene utilisation N-terminal" evidence="2">
    <location>
        <begin position="2"/>
        <end position="436"/>
    </location>
</feature>